<proteinExistence type="predicted"/>
<protein>
    <submittedName>
        <fullName evidence="1">Uncharacterized protein</fullName>
    </submittedName>
</protein>
<keyword evidence="2" id="KW-1185">Reference proteome</keyword>
<accession>A0A7J7NGI2</accession>
<dbReference type="EMBL" id="JACGCM010000792">
    <property type="protein sequence ID" value="KAF6166351.1"/>
    <property type="molecule type" value="Genomic_DNA"/>
</dbReference>
<gene>
    <name evidence="1" type="ORF">GIB67_034902</name>
</gene>
<name>A0A7J7NGI2_9MAGN</name>
<dbReference type="Proteomes" id="UP000541444">
    <property type="component" value="Unassembled WGS sequence"/>
</dbReference>
<evidence type="ECO:0000313" key="1">
    <source>
        <dbReference type="EMBL" id="KAF6166351.1"/>
    </source>
</evidence>
<comment type="caution">
    <text evidence="1">The sequence shown here is derived from an EMBL/GenBank/DDBJ whole genome shotgun (WGS) entry which is preliminary data.</text>
</comment>
<organism evidence="1 2">
    <name type="scientific">Kingdonia uniflora</name>
    <dbReference type="NCBI Taxonomy" id="39325"/>
    <lineage>
        <taxon>Eukaryota</taxon>
        <taxon>Viridiplantae</taxon>
        <taxon>Streptophyta</taxon>
        <taxon>Embryophyta</taxon>
        <taxon>Tracheophyta</taxon>
        <taxon>Spermatophyta</taxon>
        <taxon>Magnoliopsida</taxon>
        <taxon>Ranunculales</taxon>
        <taxon>Circaeasteraceae</taxon>
        <taxon>Kingdonia</taxon>
    </lineage>
</organism>
<sequence>MPLFIMASSIGRIWFSKRQEKPPSLGWIVCLQTYFHHHTKSSLLRSISYASWWRILLRYLISRSWYHGNWGYIGCFVCLFQVPAVGAICR</sequence>
<evidence type="ECO:0000313" key="2">
    <source>
        <dbReference type="Proteomes" id="UP000541444"/>
    </source>
</evidence>
<dbReference type="AlphaFoldDB" id="A0A7J7NGI2"/>
<reference evidence="1 2" key="1">
    <citation type="journal article" date="2020" name="IScience">
        <title>Genome Sequencing of the Endangered Kingdonia uniflora (Circaeasteraceae, Ranunculales) Reveals Potential Mechanisms of Evolutionary Specialization.</title>
        <authorList>
            <person name="Sun Y."/>
            <person name="Deng T."/>
            <person name="Zhang A."/>
            <person name="Moore M.J."/>
            <person name="Landis J.B."/>
            <person name="Lin N."/>
            <person name="Zhang H."/>
            <person name="Zhang X."/>
            <person name="Huang J."/>
            <person name="Zhang X."/>
            <person name="Sun H."/>
            <person name="Wang H."/>
        </authorList>
    </citation>
    <scope>NUCLEOTIDE SEQUENCE [LARGE SCALE GENOMIC DNA]</scope>
    <source>
        <strain evidence="1">TB1705</strain>
        <tissue evidence="1">Leaf</tissue>
    </source>
</reference>